<feature type="compositionally biased region" description="Basic and acidic residues" evidence="5">
    <location>
        <begin position="602"/>
        <end position="645"/>
    </location>
</feature>
<reference evidence="8 9" key="1">
    <citation type="submission" date="2017-09" db="EMBL/GenBank/DDBJ databases">
        <title>Genome sequencing of Besnoitia besnoiti strain Bb-Ger1.</title>
        <authorList>
            <person name="Schares G."/>
            <person name="Venepally P."/>
            <person name="Lorenzi H.A."/>
        </authorList>
    </citation>
    <scope>NUCLEOTIDE SEQUENCE [LARGE SCALE GENOMIC DNA]</scope>
    <source>
        <strain evidence="8 9">Bb-Ger1</strain>
    </source>
</reference>
<dbReference type="Proteomes" id="UP000224006">
    <property type="component" value="Chromosome II"/>
</dbReference>
<dbReference type="PANTHER" id="PTHR21706:SF15">
    <property type="entry name" value="TRANSMEMBRANE PROTEIN 65"/>
    <property type="match status" value="1"/>
</dbReference>
<dbReference type="InterPro" id="IPR019537">
    <property type="entry name" value="TMEM65"/>
</dbReference>
<feature type="compositionally biased region" description="Basic and acidic residues" evidence="5">
    <location>
        <begin position="562"/>
        <end position="572"/>
    </location>
</feature>
<comment type="subcellular location">
    <subcellularLocation>
        <location evidence="1">Membrane</location>
        <topology evidence="1">Multi-pass membrane protein</topology>
    </subcellularLocation>
</comment>
<dbReference type="InterPro" id="IPR029016">
    <property type="entry name" value="GAF-like_dom_sf"/>
</dbReference>
<evidence type="ECO:0000256" key="1">
    <source>
        <dbReference type="ARBA" id="ARBA00004141"/>
    </source>
</evidence>
<keyword evidence="2 6" id="KW-0812">Transmembrane</keyword>
<keyword evidence="9" id="KW-1185">Reference proteome</keyword>
<dbReference type="GeneID" id="40308654"/>
<name>A0A2A9MGW7_BESBE</name>
<feature type="region of interest" description="Disordered" evidence="5">
    <location>
        <begin position="544"/>
        <end position="666"/>
    </location>
</feature>
<dbReference type="AlphaFoldDB" id="A0A2A9MGW7"/>
<accession>A0A2A9MGW7</accession>
<evidence type="ECO:0000313" key="9">
    <source>
        <dbReference type="Proteomes" id="UP000224006"/>
    </source>
</evidence>
<dbReference type="Gene3D" id="3.30.450.40">
    <property type="match status" value="1"/>
</dbReference>
<feature type="transmembrane region" description="Helical" evidence="6">
    <location>
        <begin position="406"/>
        <end position="429"/>
    </location>
</feature>
<evidence type="ECO:0000256" key="5">
    <source>
        <dbReference type="SAM" id="MobiDB-lite"/>
    </source>
</evidence>
<feature type="region of interest" description="Disordered" evidence="5">
    <location>
        <begin position="190"/>
        <end position="215"/>
    </location>
</feature>
<feature type="compositionally biased region" description="Low complexity" evidence="5">
    <location>
        <begin position="36"/>
        <end position="87"/>
    </location>
</feature>
<dbReference type="VEuPathDB" id="ToxoDB:BESB_036730"/>
<feature type="region of interest" description="Disordered" evidence="5">
    <location>
        <begin position="738"/>
        <end position="767"/>
    </location>
</feature>
<organism evidence="8 9">
    <name type="scientific">Besnoitia besnoiti</name>
    <name type="common">Apicomplexan protozoan</name>
    <dbReference type="NCBI Taxonomy" id="94643"/>
    <lineage>
        <taxon>Eukaryota</taxon>
        <taxon>Sar</taxon>
        <taxon>Alveolata</taxon>
        <taxon>Apicomplexa</taxon>
        <taxon>Conoidasida</taxon>
        <taxon>Coccidia</taxon>
        <taxon>Eucoccidiorida</taxon>
        <taxon>Eimeriorina</taxon>
        <taxon>Sarcocystidae</taxon>
        <taxon>Besnoitia</taxon>
    </lineage>
</organism>
<evidence type="ECO:0000256" key="3">
    <source>
        <dbReference type="ARBA" id="ARBA00022989"/>
    </source>
</evidence>
<dbReference type="PANTHER" id="PTHR21706">
    <property type="entry name" value="TRANSMEMBRANE PROTEIN 65"/>
    <property type="match status" value="1"/>
</dbReference>
<keyword evidence="4 6" id="KW-0472">Membrane</keyword>
<evidence type="ECO:0000313" key="8">
    <source>
        <dbReference type="EMBL" id="PFH37215.1"/>
    </source>
</evidence>
<dbReference type="OrthoDB" id="430821at2759"/>
<dbReference type="EMBL" id="NWUJ01000002">
    <property type="protein sequence ID" value="PFH37215.1"/>
    <property type="molecule type" value="Genomic_DNA"/>
</dbReference>
<dbReference type="SUPFAM" id="SSF55781">
    <property type="entry name" value="GAF domain-like"/>
    <property type="match status" value="1"/>
</dbReference>
<dbReference type="RefSeq" id="XP_029221224.1">
    <property type="nucleotide sequence ID" value="XM_029362259.1"/>
</dbReference>
<feature type="domain" description="GAF" evidence="7">
    <location>
        <begin position="435"/>
        <end position="730"/>
    </location>
</feature>
<dbReference type="KEGG" id="bbes:BESB_036730"/>
<protein>
    <recommendedName>
        <fullName evidence="7">GAF domain-containing protein</fullName>
    </recommendedName>
</protein>
<evidence type="ECO:0000256" key="6">
    <source>
        <dbReference type="SAM" id="Phobius"/>
    </source>
</evidence>
<proteinExistence type="predicted"/>
<comment type="caution">
    <text evidence="8">The sequence shown here is derived from an EMBL/GenBank/DDBJ whole genome shotgun (WGS) entry which is preliminary data.</text>
</comment>
<keyword evidence="3 6" id="KW-1133">Transmembrane helix</keyword>
<feature type="region of interest" description="Disordered" evidence="5">
    <location>
        <begin position="1"/>
        <end position="152"/>
    </location>
</feature>
<evidence type="ECO:0000259" key="7">
    <source>
        <dbReference type="SMART" id="SM00065"/>
    </source>
</evidence>
<dbReference type="InterPro" id="IPR003018">
    <property type="entry name" value="GAF"/>
</dbReference>
<evidence type="ECO:0000256" key="2">
    <source>
        <dbReference type="ARBA" id="ARBA00022692"/>
    </source>
</evidence>
<dbReference type="GO" id="GO:0005739">
    <property type="term" value="C:mitochondrion"/>
    <property type="evidence" value="ECO:0007669"/>
    <property type="project" value="TreeGrafter"/>
</dbReference>
<dbReference type="GO" id="GO:0016020">
    <property type="term" value="C:membrane"/>
    <property type="evidence" value="ECO:0007669"/>
    <property type="project" value="UniProtKB-SubCell"/>
</dbReference>
<sequence length="767" mass="80217">MPRAAPLLAGSLPACCPRPTPVYSVRSPPSRAPRMAFSSATSSPPSPGSPASSGSSSSPAAPGSSAPTPHSAAPASASPPQGFAAFSVPQGPADGGVAPACPSRQPPVHHLGLKGGQAPPSSLPPSSPAISVRLQSSAPPLPPPSAYRRWSRAPSGGLEAGLYCPPAPVQSTFASPFPFYSHSFPACAAPSSPPPPLFGPPPLAPTPQPTNPPSVEAQSCAAAAAAAAAALESISRAEALLASATEAAAVARSIQQAKDKWQRIASQGSGPEVEELRRALLQQAAAAEASAAAEALARAGALGLTKTAPPSRRNLWLLSLSSSLPFIGFGFVDNCVMITAGDVFDTTLCVTLGLTTMTAAALGNWISDLMGLWLGCRIEELSARILPLPKPDFTKEQLESPICRKYYYIGTGIGISIGCILGMAPLLFLDTKEGERRKQQREQARVLHSEVASCLKNYLQAEHVVLYLLDAQDSTFDAVVDGQSVCVPSHVGIPGVVFETGQLINWEGAHVKKRSTEEGASWALPAKGKQPSLSALSSLFFASSSKSAEKTEPPTSPPAPDPRLEPNDRAGDETLGGWRDSWTSPLLSALSPRKSVVTEEAAGTRERRGQPERGGEARSSAEERRSAEGGEERVQRTEKKEKTGGGDEAPEGVPSSGPLPGVHTLPGTPDVRHVLAAPIFGIEGNIIGVVEVINPVGRPRFTDQDRDFLLSICPHIAVQLEGRQHLTKIIELCRKQVASREKTPSPPESGDSEGSKWLESHTQMSPY</sequence>
<dbReference type="Pfam" id="PF01590">
    <property type="entry name" value="GAF"/>
    <property type="match status" value="1"/>
</dbReference>
<feature type="compositionally biased region" description="Pro residues" evidence="5">
    <location>
        <begin position="191"/>
        <end position="212"/>
    </location>
</feature>
<evidence type="ECO:0000256" key="4">
    <source>
        <dbReference type="ARBA" id="ARBA00023136"/>
    </source>
</evidence>
<dbReference type="Pfam" id="PF10507">
    <property type="entry name" value="TMEM65"/>
    <property type="match status" value="1"/>
</dbReference>
<gene>
    <name evidence="8" type="ORF">BESB_036730</name>
</gene>
<dbReference type="SMART" id="SM00065">
    <property type="entry name" value="GAF"/>
    <property type="match status" value="1"/>
</dbReference>